<dbReference type="Proteomes" id="UP000282423">
    <property type="component" value="Unassembled WGS sequence"/>
</dbReference>
<feature type="chain" id="PRO_5019133135" description="HmuY protein" evidence="2">
    <location>
        <begin position="28"/>
        <end position="264"/>
    </location>
</feature>
<evidence type="ECO:0000313" key="3">
    <source>
        <dbReference type="EMBL" id="RKO71930.1"/>
    </source>
</evidence>
<evidence type="ECO:0000313" key="4">
    <source>
        <dbReference type="Proteomes" id="UP000282423"/>
    </source>
</evidence>
<dbReference type="EMBL" id="RBWS01000006">
    <property type="protein sequence ID" value="RKO71930.1"/>
    <property type="molecule type" value="Genomic_DNA"/>
</dbReference>
<dbReference type="CDD" id="cd12105">
    <property type="entry name" value="HmuY"/>
    <property type="match status" value="1"/>
</dbReference>
<dbReference type="Pfam" id="PF14064">
    <property type="entry name" value="HmuY"/>
    <property type="match status" value="1"/>
</dbReference>
<evidence type="ECO:0000256" key="1">
    <source>
        <dbReference type="SAM" id="MobiDB-lite"/>
    </source>
</evidence>
<dbReference type="AlphaFoldDB" id="A0A420VZV0"/>
<feature type="region of interest" description="Disordered" evidence="1">
    <location>
        <begin position="28"/>
        <end position="47"/>
    </location>
</feature>
<keyword evidence="2" id="KW-0732">Signal</keyword>
<evidence type="ECO:0000256" key="2">
    <source>
        <dbReference type="SAM" id="SignalP"/>
    </source>
</evidence>
<dbReference type="OrthoDB" id="1190814at2"/>
<dbReference type="InterPro" id="IPR025921">
    <property type="entry name" value="HmuY"/>
</dbReference>
<feature type="signal peptide" evidence="2">
    <location>
        <begin position="1"/>
        <end position="27"/>
    </location>
</feature>
<proteinExistence type="predicted"/>
<sequence length="264" mass="29318">MNISRQLTRTKYIALLCIGLAINTACSKSDPATEPVVEPPKEEESNTSLYNKLITVRDFAATDKNDGQNAAPTVYYSLETNKPIPETHRQTRNWDVAFSNIFNSHVSGNNGSNNTNFGYGNNATGGILIVEKAFDEVTEIPADSEFKLIGDAIGMDQNGDEGNGVGWCLYDFFGTLVKQHTPNKETEHVAYALGNELRLLNGKVVKPRTLIVRTAKGNYAKIKPVSMYKGLYKPEEWFKSSPHVFISFDYVLVPKGSKKFEIKP</sequence>
<keyword evidence="4" id="KW-1185">Reference proteome</keyword>
<gene>
    <name evidence="3" type="ORF">D7322_07385</name>
</gene>
<accession>A0A420VZV0</accession>
<reference evidence="3 4" key="1">
    <citation type="submission" date="2018-10" db="EMBL/GenBank/DDBJ databases">
        <title>Sphingobacterium sp. M05W1-28.</title>
        <authorList>
            <person name="Cai H."/>
        </authorList>
    </citation>
    <scope>NUCLEOTIDE SEQUENCE [LARGE SCALE GENOMIC DNA]</scope>
    <source>
        <strain evidence="3 4">M05W1-28</strain>
    </source>
</reference>
<name>A0A420VZV0_9SPHI</name>
<comment type="caution">
    <text evidence="3">The sequence shown here is derived from an EMBL/GenBank/DDBJ whole genome shotgun (WGS) entry which is preliminary data.</text>
</comment>
<dbReference type="RefSeq" id="WP_121122803.1">
    <property type="nucleotide sequence ID" value="NZ_RBWS01000006.1"/>
</dbReference>
<evidence type="ECO:0008006" key="5">
    <source>
        <dbReference type="Google" id="ProtNLM"/>
    </source>
</evidence>
<organism evidence="3 4">
    <name type="scientific">Sphingobacterium puteale</name>
    <dbReference type="NCBI Taxonomy" id="2420510"/>
    <lineage>
        <taxon>Bacteria</taxon>
        <taxon>Pseudomonadati</taxon>
        <taxon>Bacteroidota</taxon>
        <taxon>Sphingobacteriia</taxon>
        <taxon>Sphingobacteriales</taxon>
        <taxon>Sphingobacteriaceae</taxon>
        <taxon>Sphingobacterium</taxon>
    </lineage>
</organism>
<protein>
    <recommendedName>
        <fullName evidence="5">HmuY protein</fullName>
    </recommendedName>
</protein>